<comment type="caution">
    <text evidence="1">The sequence shown here is derived from an EMBL/GenBank/DDBJ whole genome shotgun (WGS) entry which is preliminary data.</text>
</comment>
<reference evidence="1 2" key="1">
    <citation type="submission" date="2019-06" db="EMBL/GenBank/DDBJ databases">
        <title>Spirosoma utsteinense sp. nov. isolated from Antarctic ice-free soils.</title>
        <authorList>
            <person name="Tahon G."/>
        </authorList>
    </citation>
    <scope>NUCLEOTIDE SEQUENCE [LARGE SCALE GENOMIC DNA]</scope>
    <source>
        <strain evidence="1 2">LMG 31447</strain>
    </source>
</reference>
<organism evidence="1 2">
    <name type="scientific">Spirosoma utsteinense</name>
    <dbReference type="NCBI Taxonomy" id="2585773"/>
    <lineage>
        <taxon>Bacteria</taxon>
        <taxon>Pseudomonadati</taxon>
        <taxon>Bacteroidota</taxon>
        <taxon>Cytophagia</taxon>
        <taxon>Cytophagales</taxon>
        <taxon>Cytophagaceae</taxon>
        <taxon>Spirosoma</taxon>
    </lineage>
</organism>
<keyword evidence="2" id="KW-1185">Reference proteome</keyword>
<accession>A0ABR6W8F6</accession>
<protein>
    <submittedName>
        <fullName evidence="1">Uncharacterized protein</fullName>
    </submittedName>
</protein>
<gene>
    <name evidence="1" type="ORF">FH603_3311</name>
</gene>
<proteinExistence type="predicted"/>
<dbReference type="RefSeq" id="WP_186738558.1">
    <property type="nucleotide sequence ID" value="NZ_VFIA01000019.1"/>
</dbReference>
<dbReference type="Proteomes" id="UP000700732">
    <property type="component" value="Unassembled WGS sequence"/>
</dbReference>
<evidence type="ECO:0000313" key="1">
    <source>
        <dbReference type="EMBL" id="MBC3792797.1"/>
    </source>
</evidence>
<name>A0ABR6W8F6_9BACT</name>
<sequence length="66" mass="7358">MLALTRVGEAGSGDFNVVVESLSEQGQKGEQRNRIFFAAQFLLPSPPLLPPHSGPFWWQKGTYRRG</sequence>
<dbReference type="EMBL" id="VFIA01000019">
    <property type="protein sequence ID" value="MBC3792797.1"/>
    <property type="molecule type" value="Genomic_DNA"/>
</dbReference>
<evidence type="ECO:0000313" key="2">
    <source>
        <dbReference type="Proteomes" id="UP000700732"/>
    </source>
</evidence>